<keyword evidence="7" id="KW-0067">ATP-binding</keyword>
<dbReference type="InterPro" id="IPR022826">
    <property type="entry name" value="KDO_kinase"/>
</dbReference>
<dbReference type="GO" id="GO:0016301">
    <property type="term" value="F:kinase activity"/>
    <property type="evidence" value="ECO:0007669"/>
    <property type="project" value="UniProtKB-KW"/>
</dbReference>
<evidence type="ECO:0000256" key="3">
    <source>
        <dbReference type="ARBA" id="ARBA00022519"/>
    </source>
</evidence>
<evidence type="ECO:0000313" key="10">
    <source>
        <dbReference type="EMBL" id="SVA40781.1"/>
    </source>
</evidence>
<accession>A0A381VL58</accession>
<proteinExistence type="inferred from homology"/>
<evidence type="ECO:0000256" key="4">
    <source>
        <dbReference type="ARBA" id="ARBA00022679"/>
    </source>
</evidence>
<keyword evidence="5" id="KW-0547">Nucleotide-binding</keyword>
<keyword evidence="4" id="KW-0808">Transferase</keyword>
<dbReference type="NCBIfam" id="NF002475">
    <property type="entry name" value="PRK01723.1"/>
    <property type="match status" value="1"/>
</dbReference>
<dbReference type="HAMAP" id="MF_00521">
    <property type="entry name" value="KDO_kinase"/>
    <property type="match status" value="1"/>
</dbReference>
<name>A0A381VL58_9ZZZZ</name>
<dbReference type="InterPro" id="IPR011009">
    <property type="entry name" value="Kinase-like_dom_sf"/>
</dbReference>
<dbReference type="GO" id="GO:0009103">
    <property type="term" value="P:lipopolysaccharide biosynthetic process"/>
    <property type="evidence" value="ECO:0007669"/>
    <property type="project" value="UniProtKB-KW"/>
</dbReference>
<gene>
    <name evidence="10" type="ORF">METZ01_LOCUS93635</name>
</gene>
<dbReference type="AlphaFoldDB" id="A0A381VL58"/>
<keyword evidence="9" id="KW-0472">Membrane</keyword>
<sequence length="237" mass="27546">MAKQLIKINQSIIVYDDRLISQPDENIFKSEFWQPDSPVRSIIKGRGLVFFITIQNQSCVLRHYYRGGFIARFIKDQYIWLGQDSSRSFREWGLLQEMTDLDLPVPIPVAARVVRKGMLYQADILTKEIFNVESMGDKLSGDGMTDGLWSDIGKCILRFHHHGFFHMDLNVENIQINPSNKVYLLDFDQGRFSEPSRQLSNANLARLKRSIAKLMRVKQKPFPQSGWEQLMINFSQD</sequence>
<dbReference type="SUPFAM" id="SSF56112">
    <property type="entry name" value="Protein kinase-like (PK-like)"/>
    <property type="match status" value="1"/>
</dbReference>
<evidence type="ECO:0000256" key="6">
    <source>
        <dbReference type="ARBA" id="ARBA00022777"/>
    </source>
</evidence>
<evidence type="ECO:0000256" key="1">
    <source>
        <dbReference type="ARBA" id="ARBA00004515"/>
    </source>
</evidence>
<keyword evidence="3" id="KW-0997">Cell inner membrane</keyword>
<keyword evidence="6" id="KW-0418">Kinase</keyword>
<organism evidence="10">
    <name type="scientific">marine metagenome</name>
    <dbReference type="NCBI Taxonomy" id="408172"/>
    <lineage>
        <taxon>unclassified sequences</taxon>
        <taxon>metagenomes</taxon>
        <taxon>ecological metagenomes</taxon>
    </lineage>
</organism>
<dbReference type="GO" id="GO:0005886">
    <property type="term" value="C:plasma membrane"/>
    <property type="evidence" value="ECO:0007669"/>
    <property type="project" value="UniProtKB-SubCell"/>
</dbReference>
<dbReference type="EMBL" id="UINC01009078">
    <property type="protein sequence ID" value="SVA40781.1"/>
    <property type="molecule type" value="Genomic_DNA"/>
</dbReference>
<evidence type="ECO:0000256" key="5">
    <source>
        <dbReference type="ARBA" id="ARBA00022741"/>
    </source>
</evidence>
<dbReference type="Gene3D" id="1.10.510.10">
    <property type="entry name" value="Transferase(Phosphotransferase) domain 1"/>
    <property type="match status" value="1"/>
</dbReference>
<evidence type="ECO:0008006" key="11">
    <source>
        <dbReference type="Google" id="ProtNLM"/>
    </source>
</evidence>
<keyword evidence="8" id="KW-0448">Lipopolysaccharide biosynthesis</keyword>
<comment type="subcellular location">
    <subcellularLocation>
        <location evidence="1">Cell inner membrane</location>
        <topology evidence="1">Peripheral membrane protein</topology>
        <orientation evidence="1">Cytoplasmic side</orientation>
    </subcellularLocation>
</comment>
<evidence type="ECO:0000256" key="8">
    <source>
        <dbReference type="ARBA" id="ARBA00022985"/>
    </source>
</evidence>
<reference evidence="10" key="1">
    <citation type="submission" date="2018-05" db="EMBL/GenBank/DDBJ databases">
        <authorList>
            <person name="Lanie J.A."/>
            <person name="Ng W.-L."/>
            <person name="Kazmierczak K.M."/>
            <person name="Andrzejewski T.M."/>
            <person name="Davidsen T.M."/>
            <person name="Wayne K.J."/>
            <person name="Tettelin H."/>
            <person name="Glass J.I."/>
            <person name="Rusch D."/>
            <person name="Podicherti R."/>
            <person name="Tsui H.-C.T."/>
            <person name="Winkler M.E."/>
        </authorList>
    </citation>
    <scope>NUCLEOTIDE SEQUENCE</scope>
</reference>
<dbReference type="GO" id="GO:0005524">
    <property type="term" value="F:ATP binding"/>
    <property type="evidence" value="ECO:0007669"/>
    <property type="project" value="UniProtKB-KW"/>
</dbReference>
<keyword evidence="2" id="KW-1003">Cell membrane</keyword>
<evidence type="ECO:0000256" key="2">
    <source>
        <dbReference type="ARBA" id="ARBA00022475"/>
    </source>
</evidence>
<evidence type="ECO:0000256" key="9">
    <source>
        <dbReference type="ARBA" id="ARBA00023136"/>
    </source>
</evidence>
<dbReference type="GO" id="GO:0016773">
    <property type="term" value="F:phosphotransferase activity, alcohol group as acceptor"/>
    <property type="evidence" value="ECO:0007669"/>
    <property type="project" value="InterPro"/>
</dbReference>
<dbReference type="Pfam" id="PF06293">
    <property type="entry name" value="Kdo"/>
    <property type="match status" value="1"/>
</dbReference>
<evidence type="ECO:0000256" key="7">
    <source>
        <dbReference type="ARBA" id="ARBA00022840"/>
    </source>
</evidence>
<protein>
    <recommendedName>
        <fullName evidence="11">Protein kinase domain-containing protein</fullName>
    </recommendedName>
</protein>